<evidence type="ECO:0000313" key="2">
    <source>
        <dbReference type="Proteomes" id="UP000321746"/>
    </source>
</evidence>
<keyword evidence="2" id="KW-1185">Reference proteome</keyword>
<organism evidence="1 2">
    <name type="scientific">Acetobacter oeni</name>
    <dbReference type="NCBI Taxonomy" id="304077"/>
    <lineage>
        <taxon>Bacteria</taxon>
        <taxon>Pseudomonadati</taxon>
        <taxon>Pseudomonadota</taxon>
        <taxon>Alphaproteobacteria</taxon>
        <taxon>Acetobacterales</taxon>
        <taxon>Acetobacteraceae</taxon>
        <taxon>Acetobacter</taxon>
    </lineage>
</organism>
<dbReference type="AlphaFoldDB" id="A0A511XIN8"/>
<accession>A0A511XIN8</accession>
<dbReference type="Proteomes" id="UP000321746">
    <property type="component" value="Unassembled WGS sequence"/>
</dbReference>
<proteinExistence type="predicted"/>
<reference evidence="1 2" key="1">
    <citation type="submission" date="2019-07" db="EMBL/GenBank/DDBJ databases">
        <title>Whole genome shotgun sequence of Acetobacter oeni NBRC 105207.</title>
        <authorList>
            <person name="Hosoyama A."/>
            <person name="Uohara A."/>
            <person name="Ohji S."/>
            <person name="Ichikawa N."/>
        </authorList>
    </citation>
    <scope>NUCLEOTIDE SEQUENCE [LARGE SCALE GENOMIC DNA]</scope>
    <source>
        <strain evidence="1 2">NBRC 105207</strain>
    </source>
</reference>
<gene>
    <name evidence="1" type="ORF">AOE01nite_10300</name>
</gene>
<sequence length="112" mass="13020">MEALAQEARRLAPAYYIQTPNFWFPYEFHTKMIGFHWLPGAWRAGLLMKRARGYYPRASNIGEAMLMVEDARCLTYAEMHWLFPDAALTGERFCGLNKSWLAIRSSRAKSLQ</sequence>
<protein>
    <submittedName>
        <fullName evidence="1">Uncharacterized protein</fullName>
    </submittedName>
</protein>
<dbReference type="EMBL" id="BJYG01000011">
    <property type="protein sequence ID" value="GEN62806.1"/>
    <property type="molecule type" value="Genomic_DNA"/>
</dbReference>
<evidence type="ECO:0000313" key="1">
    <source>
        <dbReference type="EMBL" id="GEN62806.1"/>
    </source>
</evidence>
<comment type="caution">
    <text evidence="1">The sequence shown here is derived from an EMBL/GenBank/DDBJ whole genome shotgun (WGS) entry which is preliminary data.</text>
</comment>
<name>A0A511XIN8_9PROT</name>